<reference evidence="1" key="1">
    <citation type="submission" date="2023-03" db="EMBL/GenBank/DDBJ databases">
        <title>Borrelidin-producing and root-colonizing Streptomyces rochei is a potent biopesticide for soil-borne oomycete-caused plant diseases.</title>
        <authorList>
            <person name="Zhou D."/>
            <person name="Wang X."/>
            <person name="Navarro-Munoz J.C."/>
            <person name="Li W."/>
            <person name="Li J."/>
            <person name="Jiu M."/>
            <person name="Deng S."/>
            <person name="Ye Y."/>
            <person name="Daly P."/>
            <person name="Wei L."/>
        </authorList>
    </citation>
    <scope>NUCLEOTIDE SEQUENCE</scope>
    <source>
        <strain evidence="1">JK1</strain>
    </source>
</reference>
<proteinExistence type="predicted"/>
<name>A0AAX3ZMQ5_STRRO</name>
<evidence type="ECO:0000313" key="1">
    <source>
        <dbReference type="EMBL" id="WMC88526.1"/>
    </source>
</evidence>
<gene>
    <name evidence="1" type="ORF">P7W03_24385</name>
</gene>
<dbReference type="AlphaFoldDB" id="A0AAX3ZMQ5"/>
<dbReference type="GeneID" id="90945235"/>
<dbReference type="Proteomes" id="UP001231701">
    <property type="component" value="Chromosome"/>
</dbReference>
<dbReference type="EMBL" id="CP121271">
    <property type="protein sequence ID" value="WMC88526.1"/>
    <property type="molecule type" value="Genomic_DNA"/>
</dbReference>
<accession>A0AAX3ZMQ5</accession>
<evidence type="ECO:0000313" key="2">
    <source>
        <dbReference type="Proteomes" id="UP001231701"/>
    </source>
</evidence>
<organism evidence="1 2">
    <name type="scientific">Streptomyces rochei</name>
    <name type="common">Streptomyces parvullus</name>
    <dbReference type="NCBI Taxonomy" id="1928"/>
    <lineage>
        <taxon>Bacteria</taxon>
        <taxon>Bacillati</taxon>
        <taxon>Actinomycetota</taxon>
        <taxon>Actinomycetes</taxon>
        <taxon>Kitasatosporales</taxon>
        <taxon>Streptomycetaceae</taxon>
        <taxon>Streptomyces</taxon>
        <taxon>Streptomyces rochei group</taxon>
    </lineage>
</organism>
<dbReference type="RefSeq" id="WP_137961516.1">
    <property type="nucleotide sequence ID" value="NZ_CP121271.1"/>
</dbReference>
<sequence>MSTHESAPGSRPGSGDATGALLLCRADPDSVAAVAPLLGERMPSVPAGEGWSALVPVGGPWRRGDEPVDRVVTGWAAALAVGAPWPVLALWWDADRAGYTLASGFRRPVGYVWLADGTPAGEDEAMRTFAARLGLDPVLDLQALDALTRPDREADARARLRGLLAVLTRAGITLPAGLAPGDGADRLGEAARALPGSRCAEAAGRRPTVDESRLAAWMPWVGGPGARALALAQMAAGLPLTAWGLRRHSGGWTTAGALLIAHGALGTAYGLSKRP</sequence>
<protein>
    <submittedName>
        <fullName evidence="1">Uncharacterized protein</fullName>
    </submittedName>
</protein>